<dbReference type="Proteomes" id="UP000035067">
    <property type="component" value="Unassembled WGS sequence"/>
</dbReference>
<reference evidence="2 3" key="1">
    <citation type="submission" date="2015-01" db="EMBL/GenBank/DDBJ databases">
        <title>Lifestyle Evolution in Cyanobacterial Symbionts of Sponges.</title>
        <authorList>
            <person name="Burgsdorf I."/>
            <person name="Slaby B.M."/>
            <person name="Handley K.M."/>
            <person name="Haber M."/>
            <person name="Blom J."/>
            <person name="Marshall C.W."/>
            <person name="Gilbert J.A."/>
            <person name="Hentschel U."/>
            <person name="Steindler L."/>
        </authorList>
    </citation>
    <scope>NUCLEOTIDE SEQUENCE [LARGE SCALE GENOMIC DNA]</scope>
    <source>
        <strain evidence="2">SP3</strain>
    </source>
</reference>
<gene>
    <name evidence="2" type="ORF">TE42_03630</name>
</gene>
<sequence length="193" mass="21783">MIQERVMAQVQPRLQHCLEQRDGPGILALTTWLVHRHGHPLLQQLLSQPEWADHCLWWEEQISHPNPKAADKTSTATRSTSDPLERGQHLEPQGGLRPDGHSAHPANPTESLDQTREDVKLTPAQVSKQRLTMGRLPKPAKSAPVQEEDGEAPTMTRAASKARPRRTAAGRQHRSLRLRDWLPRSWLPHQDAA</sequence>
<protein>
    <submittedName>
        <fullName evidence="2">Uncharacterized protein</fullName>
    </submittedName>
</protein>
<evidence type="ECO:0000256" key="1">
    <source>
        <dbReference type="SAM" id="MobiDB-lite"/>
    </source>
</evidence>
<dbReference type="PATRIC" id="fig|1604020.3.peg.2502"/>
<organism evidence="2 3">
    <name type="scientific">Candidatus Synechococcus spongiarum SP3</name>
    <dbReference type="NCBI Taxonomy" id="1604020"/>
    <lineage>
        <taxon>Bacteria</taxon>
        <taxon>Bacillati</taxon>
        <taxon>Cyanobacteriota</taxon>
        <taxon>Cyanophyceae</taxon>
        <taxon>Synechococcales</taxon>
        <taxon>Synechococcaceae</taxon>
        <taxon>Synechococcus</taxon>
    </lineage>
</organism>
<accession>A0A0G2HMV1</accession>
<comment type="caution">
    <text evidence="2">The sequence shown here is derived from an EMBL/GenBank/DDBJ whole genome shotgun (WGS) entry which is preliminary data.</text>
</comment>
<evidence type="ECO:0000313" key="3">
    <source>
        <dbReference type="Proteomes" id="UP000035067"/>
    </source>
</evidence>
<name>A0A0G2HMV1_9SYNE</name>
<dbReference type="AlphaFoldDB" id="A0A0G2HMV1"/>
<feature type="region of interest" description="Disordered" evidence="1">
    <location>
        <begin position="65"/>
        <end position="193"/>
    </location>
</feature>
<dbReference type="EMBL" id="JXQG01000014">
    <property type="protein sequence ID" value="KKZ12696.1"/>
    <property type="molecule type" value="Genomic_DNA"/>
</dbReference>
<feature type="compositionally biased region" description="Polar residues" evidence="1">
    <location>
        <begin position="72"/>
        <end position="82"/>
    </location>
</feature>
<evidence type="ECO:0000313" key="2">
    <source>
        <dbReference type="EMBL" id="KKZ12696.1"/>
    </source>
</evidence>
<proteinExistence type="predicted"/>
<feature type="compositionally biased region" description="Basic residues" evidence="1">
    <location>
        <begin position="160"/>
        <end position="176"/>
    </location>
</feature>